<evidence type="ECO:0000256" key="1">
    <source>
        <dbReference type="SAM" id="SignalP"/>
    </source>
</evidence>
<keyword evidence="1" id="KW-0732">Signal</keyword>
<gene>
    <name evidence="2" type="ORF">BDN70DRAFT_286769</name>
</gene>
<evidence type="ECO:0008006" key="4">
    <source>
        <dbReference type="Google" id="ProtNLM"/>
    </source>
</evidence>
<reference evidence="2" key="1">
    <citation type="submission" date="2020-11" db="EMBL/GenBank/DDBJ databases">
        <authorList>
            <consortium name="DOE Joint Genome Institute"/>
            <person name="Ahrendt S."/>
            <person name="Riley R."/>
            <person name="Andreopoulos W."/>
            <person name="Labutti K."/>
            <person name="Pangilinan J."/>
            <person name="Ruiz-Duenas F.J."/>
            <person name="Barrasa J.M."/>
            <person name="Sanchez-Garcia M."/>
            <person name="Camarero S."/>
            <person name="Miyauchi S."/>
            <person name="Serrano A."/>
            <person name="Linde D."/>
            <person name="Babiker R."/>
            <person name="Drula E."/>
            <person name="Ayuso-Fernandez I."/>
            <person name="Pacheco R."/>
            <person name="Padilla G."/>
            <person name="Ferreira P."/>
            <person name="Barriuso J."/>
            <person name="Kellner H."/>
            <person name="Castanera R."/>
            <person name="Alfaro M."/>
            <person name="Ramirez L."/>
            <person name="Pisabarro A.G."/>
            <person name="Kuo A."/>
            <person name="Tritt A."/>
            <person name="Lipzen A."/>
            <person name="He G."/>
            <person name="Yan M."/>
            <person name="Ng V."/>
            <person name="Cullen D."/>
            <person name="Martin F."/>
            <person name="Rosso M.-N."/>
            <person name="Henrissat B."/>
            <person name="Hibbett D."/>
            <person name="Martinez A.T."/>
            <person name="Grigoriev I.V."/>
        </authorList>
    </citation>
    <scope>NUCLEOTIDE SEQUENCE</scope>
    <source>
        <strain evidence="2">CIRM-BRFM 674</strain>
    </source>
</reference>
<keyword evidence="3" id="KW-1185">Reference proteome</keyword>
<evidence type="ECO:0000313" key="2">
    <source>
        <dbReference type="EMBL" id="KAF9474951.1"/>
    </source>
</evidence>
<organism evidence="2 3">
    <name type="scientific">Pholiota conissans</name>
    <dbReference type="NCBI Taxonomy" id="109636"/>
    <lineage>
        <taxon>Eukaryota</taxon>
        <taxon>Fungi</taxon>
        <taxon>Dikarya</taxon>
        <taxon>Basidiomycota</taxon>
        <taxon>Agaricomycotina</taxon>
        <taxon>Agaricomycetes</taxon>
        <taxon>Agaricomycetidae</taxon>
        <taxon>Agaricales</taxon>
        <taxon>Agaricineae</taxon>
        <taxon>Strophariaceae</taxon>
        <taxon>Pholiota</taxon>
    </lineage>
</organism>
<sequence length="81" mass="9262">MLVQEGHAKRCFPFSRGCALLIFVHLIEHLHISISQSCPSRTHQNDIALPLKTRLRLQYRIFIGSCVISCARFTHMIADLT</sequence>
<proteinExistence type="predicted"/>
<accession>A0A9P6CPQ6</accession>
<dbReference type="EMBL" id="MU155354">
    <property type="protein sequence ID" value="KAF9474951.1"/>
    <property type="molecule type" value="Genomic_DNA"/>
</dbReference>
<protein>
    <recommendedName>
        <fullName evidence="4">Secreted protein</fullName>
    </recommendedName>
</protein>
<feature type="chain" id="PRO_5040125408" description="Secreted protein" evidence="1">
    <location>
        <begin position="30"/>
        <end position="81"/>
    </location>
</feature>
<dbReference type="AlphaFoldDB" id="A0A9P6CPQ6"/>
<name>A0A9P6CPQ6_9AGAR</name>
<comment type="caution">
    <text evidence="2">The sequence shown here is derived from an EMBL/GenBank/DDBJ whole genome shotgun (WGS) entry which is preliminary data.</text>
</comment>
<dbReference type="Proteomes" id="UP000807469">
    <property type="component" value="Unassembled WGS sequence"/>
</dbReference>
<evidence type="ECO:0000313" key="3">
    <source>
        <dbReference type="Proteomes" id="UP000807469"/>
    </source>
</evidence>
<feature type="signal peptide" evidence="1">
    <location>
        <begin position="1"/>
        <end position="29"/>
    </location>
</feature>